<dbReference type="Gene3D" id="2.60.40.10">
    <property type="entry name" value="Immunoglobulins"/>
    <property type="match status" value="1"/>
</dbReference>
<dbReference type="SUPFAM" id="SSF49464">
    <property type="entry name" value="Carboxypeptidase regulatory domain-like"/>
    <property type="match status" value="1"/>
</dbReference>
<dbReference type="InterPro" id="IPR008969">
    <property type="entry name" value="CarboxyPept-like_regulatory"/>
</dbReference>
<organism evidence="1">
    <name type="scientific">marine sediment metagenome</name>
    <dbReference type="NCBI Taxonomy" id="412755"/>
    <lineage>
        <taxon>unclassified sequences</taxon>
        <taxon>metagenomes</taxon>
        <taxon>ecological metagenomes</taxon>
    </lineage>
</organism>
<accession>A0A0F9K7L3</accession>
<sequence>MVLKINIKEKVTEKPIQFVLVRIENMTESYVDDTDLYGVAEFKDIRDGKYNIKIRSKNYRPFTEKMYLSRDSIVNIKLQKAFD</sequence>
<dbReference type="InterPro" id="IPR013783">
    <property type="entry name" value="Ig-like_fold"/>
</dbReference>
<gene>
    <name evidence="1" type="ORF">LCGC14_1669700</name>
</gene>
<name>A0A0F9K7L3_9ZZZZ</name>
<reference evidence="1" key="1">
    <citation type="journal article" date="2015" name="Nature">
        <title>Complex archaea that bridge the gap between prokaryotes and eukaryotes.</title>
        <authorList>
            <person name="Spang A."/>
            <person name="Saw J.H."/>
            <person name="Jorgensen S.L."/>
            <person name="Zaremba-Niedzwiedzka K."/>
            <person name="Martijn J."/>
            <person name="Lind A.E."/>
            <person name="van Eijk R."/>
            <person name="Schleper C."/>
            <person name="Guy L."/>
            <person name="Ettema T.J."/>
        </authorList>
    </citation>
    <scope>NUCLEOTIDE SEQUENCE</scope>
</reference>
<dbReference type="AlphaFoldDB" id="A0A0F9K7L3"/>
<proteinExistence type="predicted"/>
<comment type="caution">
    <text evidence="1">The sequence shown here is derived from an EMBL/GenBank/DDBJ whole genome shotgun (WGS) entry which is preliminary data.</text>
</comment>
<evidence type="ECO:0008006" key="2">
    <source>
        <dbReference type="Google" id="ProtNLM"/>
    </source>
</evidence>
<evidence type="ECO:0000313" key="1">
    <source>
        <dbReference type="EMBL" id="KKM18038.1"/>
    </source>
</evidence>
<dbReference type="EMBL" id="LAZR01014316">
    <property type="protein sequence ID" value="KKM18038.1"/>
    <property type="molecule type" value="Genomic_DNA"/>
</dbReference>
<protein>
    <recommendedName>
        <fullName evidence="2">PEGA domain-containing protein</fullName>
    </recommendedName>
</protein>